<evidence type="ECO:0000313" key="4">
    <source>
        <dbReference type="Proteomes" id="UP000573327"/>
    </source>
</evidence>
<dbReference type="RefSeq" id="WP_184911359.1">
    <property type="nucleotide sequence ID" value="NZ_JACHJR010000001.1"/>
</dbReference>
<accession>A0A7W7S822</accession>
<gene>
    <name evidence="3" type="ORF">F4556_000558</name>
</gene>
<keyword evidence="4" id="KW-1185">Reference proteome</keyword>
<dbReference type="EMBL" id="JACHJR010000001">
    <property type="protein sequence ID" value="MBB4945023.1"/>
    <property type="molecule type" value="Genomic_DNA"/>
</dbReference>
<organism evidence="3 4">
    <name type="scientific">Kitasatospora gansuensis</name>
    <dbReference type="NCBI Taxonomy" id="258050"/>
    <lineage>
        <taxon>Bacteria</taxon>
        <taxon>Bacillati</taxon>
        <taxon>Actinomycetota</taxon>
        <taxon>Actinomycetes</taxon>
        <taxon>Kitasatosporales</taxon>
        <taxon>Streptomycetaceae</taxon>
        <taxon>Kitasatospora</taxon>
    </lineage>
</organism>
<protein>
    <submittedName>
        <fullName evidence="3">Uncharacterized protein</fullName>
    </submittedName>
</protein>
<evidence type="ECO:0000256" key="2">
    <source>
        <dbReference type="SAM" id="Phobius"/>
    </source>
</evidence>
<keyword evidence="2" id="KW-0812">Transmembrane</keyword>
<keyword evidence="2" id="KW-0472">Membrane</keyword>
<feature type="compositionally biased region" description="Polar residues" evidence="1">
    <location>
        <begin position="182"/>
        <end position="191"/>
    </location>
</feature>
<keyword evidence="2" id="KW-1133">Transmembrane helix</keyword>
<dbReference type="AlphaFoldDB" id="A0A7W7S822"/>
<sequence length="254" mass="27231">MNDLNSLHDLLDRALDDVQFPAGDVTAAIRTQVDVGRRRRRTRRAVGVVAGVALLVGALGSLPVLHHDRGAAPAKVPSAREDRFYPVGTLLPRDVAGLRVAVRSGPSHEPEPGPSQSATRGTYYSLERNGRPGYLLVITHDPARDPSTPGFYTNPKCPTPELPGFTCRSAVRPDRSVLKVSTARSQSQQEQGGPPWDGPSLDVTIVYPDHRVVVLSAITALDSPVQVTDPPLLTEAELVAMAGSQEWFAPDSVG</sequence>
<name>A0A7W7S822_9ACTN</name>
<evidence type="ECO:0000256" key="1">
    <source>
        <dbReference type="SAM" id="MobiDB-lite"/>
    </source>
</evidence>
<dbReference type="Proteomes" id="UP000573327">
    <property type="component" value="Unassembled WGS sequence"/>
</dbReference>
<proteinExistence type="predicted"/>
<reference evidence="3 4" key="1">
    <citation type="submission" date="2020-08" db="EMBL/GenBank/DDBJ databases">
        <title>Sequencing the genomes of 1000 actinobacteria strains.</title>
        <authorList>
            <person name="Klenk H.-P."/>
        </authorList>
    </citation>
    <scope>NUCLEOTIDE SEQUENCE [LARGE SCALE GENOMIC DNA]</scope>
    <source>
        <strain evidence="3 4">DSM 44786</strain>
    </source>
</reference>
<feature type="transmembrane region" description="Helical" evidence="2">
    <location>
        <begin position="45"/>
        <end position="65"/>
    </location>
</feature>
<feature type="region of interest" description="Disordered" evidence="1">
    <location>
        <begin position="181"/>
        <end position="200"/>
    </location>
</feature>
<comment type="caution">
    <text evidence="3">The sequence shown here is derived from an EMBL/GenBank/DDBJ whole genome shotgun (WGS) entry which is preliminary data.</text>
</comment>
<evidence type="ECO:0000313" key="3">
    <source>
        <dbReference type="EMBL" id="MBB4945023.1"/>
    </source>
</evidence>